<dbReference type="Proteomes" id="UP000294662">
    <property type="component" value="Unassembled WGS sequence"/>
</dbReference>
<keyword evidence="5" id="KW-1185">Reference proteome</keyword>
<evidence type="ECO:0000256" key="2">
    <source>
        <dbReference type="SAM" id="SignalP"/>
    </source>
</evidence>
<feature type="domain" description="SH3b" evidence="3">
    <location>
        <begin position="35"/>
        <end position="85"/>
    </location>
</feature>
<feature type="chain" id="PRO_5020280918" evidence="2">
    <location>
        <begin position="25"/>
        <end position="192"/>
    </location>
</feature>
<evidence type="ECO:0000256" key="1">
    <source>
        <dbReference type="SAM" id="MobiDB-lite"/>
    </source>
</evidence>
<protein>
    <submittedName>
        <fullName evidence="4">SH3 domain-containing protein</fullName>
    </submittedName>
</protein>
<evidence type="ECO:0000313" key="5">
    <source>
        <dbReference type="Proteomes" id="UP000294662"/>
    </source>
</evidence>
<evidence type="ECO:0000313" key="4">
    <source>
        <dbReference type="EMBL" id="TDE38335.1"/>
    </source>
</evidence>
<proteinExistence type="predicted"/>
<reference evidence="4 5" key="1">
    <citation type="submission" date="2019-03" db="EMBL/GenBank/DDBJ databases">
        <authorList>
            <person name="Zhang S."/>
        </authorList>
    </citation>
    <scope>NUCLEOTIDE SEQUENCE [LARGE SCALE GENOMIC DNA]</scope>
    <source>
        <strain evidence="4 5">S4J41</strain>
    </source>
</reference>
<name>A0A4R5ETX1_9RHOB</name>
<feature type="region of interest" description="Disordered" evidence="1">
    <location>
        <begin position="90"/>
        <end position="192"/>
    </location>
</feature>
<comment type="caution">
    <text evidence="4">The sequence shown here is derived from an EMBL/GenBank/DDBJ whole genome shotgun (WGS) entry which is preliminary data.</text>
</comment>
<dbReference type="EMBL" id="SMFP01000005">
    <property type="protein sequence ID" value="TDE38335.1"/>
    <property type="molecule type" value="Genomic_DNA"/>
</dbReference>
<sequence>MFHRLIAPLAVATALALGTGAASADSFRYVQQGVNLNARSGPGSHYAAKRVLAPGTRLSVIQQRGDWAQVQTTEGLLLWVFGSYLRDQAPQTAAPRQPAQPQRKPVQQQVHRKPVQQHQQQPAQQQTPQRVRPQTQQQTQQQPQRQTQQQQTQRPQQQQQQQQKQQPQQRGNTDNNEIRMIKPNGTIIYKGR</sequence>
<dbReference type="Gene3D" id="2.30.30.40">
    <property type="entry name" value="SH3 Domains"/>
    <property type="match status" value="1"/>
</dbReference>
<evidence type="ECO:0000259" key="3">
    <source>
        <dbReference type="Pfam" id="PF08239"/>
    </source>
</evidence>
<gene>
    <name evidence="4" type="ORF">E1B25_09420</name>
</gene>
<dbReference type="OrthoDB" id="7876688at2"/>
<dbReference type="Pfam" id="PF08239">
    <property type="entry name" value="SH3_3"/>
    <property type="match status" value="1"/>
</dbReference>
<feature type="compositionally biased region" description="Low complexity" evidence="1">
    <location>
        <begin position="90"/>
        <end position="109"/>
    </location>
</feature>
<feature type="signal peptide" evidence="2">
    <location>
        <begin position="1"/>
        <end position="24"/>
    </location>
</feature>
<dbReference type="AlphaFoldDB" id="A0A4R5ETX1"/>
<feature type="compositionally biased region" description="Low complexity" evidence="1">
    <location>
        <begin position="116"/>
        <end position="169"/>
    </location>
</feature>
<accession>A0A4R5ETX1</accession>
<organism evidence="4 5">
    <name type="scientific">Antarcticimicrobium sediminis</name>
    <dbReference type="NCBI Taxonomy" id="2546227"/>
    <lineage>
        <taxon>Bacteria</taxon>
        <taxon>Pseudomonadati</taxon>
        <taxon>Pseudomonadota</taxon>
        <taxon>Alphaproteobacteria</taxon>
        <taxon>Rhodobacterales</taxon>
        <taxon>Paracoccaceae</taxon>
        <taxon>Antarcticimicrobium</taxon>
    </lineage>
</organism>
<dbReference type="InterPro" id="IPR003646">
    <property type="entry name" value="SH3-like_bac-type"/>
</dbReference>
<keyword evidence="2" id="KW-0732">Signal</keyword>